<gene>
    <name evidence="1" type="ORF">NIES23_10650</name>
</gene>
<protein>
    <recommendedName>
        <fullName evidence="3">Sucraseferredoxin family protein</fullName>
    </recommendedName>
</protein>
<dbReference type="Pfam" id="PF06999">
    <property type="entry name" value="Suc_Fer-like"/>
    <property type="match status" value="1"/>
</dbReference>
<name>A0A1Z4KH31_ANAVA</name>
<dbReference type="PIRSF" id="PIRSF035042">
    <property type="entry name" value="UCP035042_thirdx"/>
    <property type="match status" value="1"/>
</dbReference>
<sequence>MNKLDEDCRYCSVVSKANREDPIGTASTVDEWLLVEVPQPWKTHLWEAKPEFQPLLQVVEKLASQPIRYFKTRLLAIAPDKTYTNPELVHVFHYKRPAKLFAQYTKREYLLPHTELAPLTEALLFQPQQLIRFQSYQQPTAHIREIIICTHANYDRACGRFGYPLYQHLRKQYATENLRVWQTNHFGGHQFAPTLIDFPHGQVWGHLEVDILDCLIHRRGDVSQLRPFYRGWTGLSKFEQIAEREIWMQVGWDWLNYEKTGRILAQDVGDIKKKLLTTILKRLPCPKLKLLVERWNEQATWVKLAISYTSKDDDNWGTYTAVVKKTGTVTTKFKSGDDVPLASVSQYGVEEFGK</sequence>
<evidence type="ECO:0008006" key="3">
    <source>
        <dbReference type="Google" id="ProtNLM"/>
    </source>
</evidence>
<reference evidence="1 2" key="1">
    <citation type="submission" date="2017-06" db="EMBL/GenBank/DDBJ databases">
        <title>Genome sequencing of cyanobaciteial culture collection at National Institute for Environmental Studies (NIES).</title>
        <authorList>
            <person name="Hirose Y."/>
            <person name="Shimura Y."/>
            <person name="Fujisawa T."/>
            <person name="Nakamura Y."/>
            <person name="Kawachi M."/>
        </authorList>
    </citation>
    <scope>NUCLEOTIDE SEQUENCE [LARGE SCALE GENOMIC DNA]</scope>
    <source>
        <strain evidence="1 2">NIES-23</strain>
    </source>
</reference>
<dbReference type="InterPro" id="IPR010350">
    <property type="entry name" value="Aim32/Apd1-like_bac"/>
</dbReference>
<dbReference type="PANTHER" id="PTHR31902">
    <property type="entry name" value="ACTIN PATCHES DISTAL PROTEIN 1"/>
    <property type="match status" value="1"/>
</dbReference>
<accession>A0A1Z4KH31</accession>
<evidence type="ECO:0000313" key="2">
    <source>
        <dbReference type="Proteomes" id="UP000217507"/>
    </source>
</evidence>
<dbReference type="SUPFAM" id="SSF52833">
    <property type="entry name" value="Thioredoxin-like"/>
    <property type="match status" value="1"/>
</dbReference>
<proteinExistence type="predicted"/>
<evidence type="ECO:0000313" key="1">
    <source>
        <dbReference type="EMBL" id="BAY68281.1"/>
    </source>
</evidence>
<dbReference type="PANTHER" id="PTHR31902:SF22">
    <property type="entry name" value="SLL1203 PROTEIN"/>
    <property type="match status" value="1"/>
</dbReference>
<dbReference type="Proteomes" id="UP000217507">
    <property type="component" value="Chromosome"/>
</dbReference>
<dbReference type="EMBL" id="AP018216">
    <property type="protein sequence ID" value="BAY68281.1"/>
    <property type="molecule type" value="Genomic_DNA"/>
</dbReference>
<organism evidence="1 2">
    <name type="scientific">Trichormus variabilis NIES-23</name>
    <dbReference type="NCBI Taxonomy" id="1973479"/>
    <lineage>
        <taxon>Bacteria</taxon>
        <taxon>Bacillati</taxon>
        <taxon>Cyanobacteriota</taxon>
        <taxon>Cyanophyceae</taxon>
        <taxon>Nostocales</taxon>
        <taxon>Nostocaceae</taxon>
        <taxon>Trichormus</taxon>
    </lineage>
</organism>
<dbReference type="AlphaFoldDB" id="A0A1Z4KH31"/>
<dbReference type="InterPro" id="IPR036249">
    <property type="entry name" value="Thioredoxin-like_sf"/>
</dbReference>
<dbReference type="InterPro" id="IPR009737">
    <property type="entry name" value="Aim32/Apd1-like"/>
</dbReference>
<dbReference type="CDD" id="cd03062">
    <property type="entry name" value="TRX_Fd_Sucrase"/>
    <property type="match status" value="1"/>
</dbReference>